<dbReference type="PANTHER" id="PTHR42852:SF6">
    <property type="entry name" value="THIOL:DISULFIDE INTERCHANGE PROTEIN DSBE"/>
    <property type="match status" value="1"/>
</dbReference>
<keyword evidence="8" id="KW-1185">Reference proteome</keyword>
<evidence type="ECO:0000313" key="7">
    <source>
        <dbReference type="EMBL" id="MFD0966541.1"/>
    </source>
</evidence>
<keyword evidence="5" id="KW-0676">Redox-active center</keyword>
<protein>
    <submittedName>
        <fullName evidence="7">DsbE family thiol:disulfide interchange protein</fullName>
    </submittedName>
</protein>
<dbReference type="EMBL" id="JBHTJN010000011">
    <property type="protein sequence ID" value="MFD0966541.1"/>
    <property type="molecule type" value="Genomic_DNA"/>
</dbReference>
<dbReference type="InterPro" id="IPR036249">
    <property type="entry name" value="Thioredoxin-like_sf"/>
</dbReference>
<dbReference type="InterPro" id="IPR013766">
    <property type="entry name" value="Thioredoxin_domain"/>
</dbReference>
<evidence type="ECO:0000256" key="5">
    <source>
        <dbReference type="ARBA" id="ARBA00023284"/>
    </source>
</evidence>
<sequence>MNKKIILFFPLLIAVFLCELLFLGLKNDPKNIDSALVGKSVPEFDQTSLLQPWKVISNQDLPKQYFLINVWGTWCHYCLKEHRFLLELNKQGIQIIGVNYRDKLQSAVQMLENLGNPFVLTINDSEGKLAMKLGVNGTPETYLVDSNHIIRYRYSGELTPQIWQQKFIPKIEKLTD</sequence>
<comment type="caution">
    <text evidence="7">The sequence shown here is derived from an EMBL/GenBank/DDBJ whole genome shotgun (WGS) entry which is preliminary data.</text>
</comment>
<dbReference type="InterPro" id="IPR004799">
    <property type="entry name" value="Periplasmic_diS_OxRdtase_DsbE"/>
</dbReference>
<reference evidence="8" key="1">
    <citation type="journal article" date="2019" name="Int. J. Syst. Evol. Microbiol.">
        <title>The Global Catalogue of Microorganisms (GCM) 10K type strain sequencing project: providing services to taxonomists for standard genome sequencing and annotation.</title>
        <authorList>
            <consortium name="The Broad Institute Genomics Platform"/>
            <consortium name="The Broad Institute Genome Sequencing Center for Infectious Disease"/>
            <person name="Wu L."/>
            <person name="Ma J."/>
        </authorList>
    </citation>
    <scope>NUCLEOTIDE SEQUENCE [LARGE SCALE GENOMIC DNA]</scope>
    <source>
        <strain evidence="8">CCUG 61707</strain>
    </source>
</reference>
<evidence type="ECO:0000259" key="6">
    <source>
        <dbReference type="PROSITE" id="PS51352"/>
    </source>
</evidence>
<comment type="similarity">
    <text evidence="2">Belongs to the thioredoxin family. DsbE subfamily.</text>
</comment>
<evidence type="ECO:0000256" key="3">
    <source>
        <dbReference type="ARBA" id="ARBA00022748"/>
    </source>
</evidence>
<dbReference type="Pfam" id="PF08534">
    <property type="entry name" value="Redoxin"/>
    <property type="match status" value="1"/>
</dbReference>
<dbReference type="SUPFAM" id="SSF52833">
    <property type="entry name" value="Thioredoxin-like"/>
    <property type="match status" value="1"/>
</dbReference>
<gene>
    <name evidence="7" type="ORF">ACFQ02_06765</name>
</gene>
<evidence type="ECO:0000256" key="1">
    <source>
        <dbReference type="ARBA" id="ARBA00004383"/>
    </source>
</evidence>
<organism evidence="7 8">
    <name type="scientific">Seminibacterium arietis</name>
    <dbReference type="NCBI Taxonomy" id="1173502"/>
    <lineage>
        <taxon>Bacteria</taxon>
        <taxon>Pseudomonadati</taxon>
        <taxon>Pseudomonadota</taxon>
        <taxon>Gammaproteobacteria</taxon>
        <taxon>Pasteurellales</taxon>
        <taxon>Pasteurellaceae</taxon>
        <taxon>Seminibacterium</taxon>
    </lineage>
</organism>
<dbReference type="InterPro" id="IPR050553">
    <property type="entry name" value="Thioredoxin_ResA/DsbE_sf"/>
</dbReference>
<keyword evidence="4" id="KW-1015">Disulfide bond</keyword>
<evidence type="ECO:0000313" key="8">
    <source>
        <dbReference type="Proteomes" id="UP001596996"/>
    </source>
</evidence>
<dbReference type="PANTHER" id="PTHR42852">
    <property type="entry name" value="THIOL:DISULFIDE INTERCHANGE PROTEIN DSBE"/>
    <property type="match status" value="1"/>
</dbReference>
<dbReference type="InterPro" id="IPR013740">
    <property type="entry name" value="Redoxin"/>
</dbReference>
<dbReference type="Gene3D" id="3.40.30.10">
    <property type="entry name" value="Glutaredoxin"/>
    <property type="match status" value="1"/>
</dbReference>
<dbReference type="RefSeq" id="WP_380820893.1">
    <property type="nucleotide sequence ID" value="NZ_JBHTJN010000011.1"/>
</dbReference>
<dbReference type="NCBIfam" id="TIGR00385">
    <property type="entry name" value="dsbE"/>
    <property type="match status" value="1"/>
</dbReference>
<comment type="subcellular location">
    <subcellularLocation>
        <location evidence="1">Cell inner membrane</location>
        <topology evidence="1">Single-pass membrane protein</topology>
        <orientation evidence="1">Periplasmic side</orientation>
    </subcellularLocation>
</comment>
<proteinExistence type="inferred from homology"/>
<dbReference type="Proteomes" id="UP001596996">
    <property type="component" value="Unassembled WGS sequence"/>
</dbReference>
<name>A0ABW3I9A1_9PAST</name>
<dbReference type="PROSITE" id="PS51352">
    <property type="entry name" value="THIOREDOXIN_2"/>
    <property type="match status" value="1"/>
</dbReference>
<feature type="domain" description="Thioredoxin" evidence="6">
    <location>
        <begin position="35"/>
        <end position="173"/>
    </location>
</feature>
<evidence type="ECO:0000256" key="2">
    <source>
        <dbReference type="ARBA" id="ARBA00007758"/>
    </source>
</evidence>
<evidence type="ECO:0000256" key="4">
    <source>
        <dbReference type="ARBA" id="ARBA00023157"/>
    </source>
</evidence>
<accession>A0ABW3I9A1</accession>
<keyword evidence="3" id="KW-0201">Cytochrome c-type biogenesis</keyword>